<dbReference type="EMBL" id="JBHLUD010000001">
    <property type="protein sequence ID" value="MFC0540427.1"/>
    <property type="molecule type" value="Genomic_DNA"/>
</dbReference>
<proteinExistence type="predicted"/>
<feature type="domain" description="Histidine kinase/HSP90-like ATPase" evidence="2">
    <location>
        <begin position="28"/>
        <end position="138"/>
    </location>
</feature>
<reference evidence="3 4" key="1">
    <citation type="submission" date="2024-09" db="EMBL/GenBank/DDBJ databases">
        <authorList>
            <person name="Sun Q."/>
            <person name="Mori K."/>
        </authorList>
    </citation>
    <scope>NUCLEOTIDE SEQUENCE [LARGE SCALE GENOMIC DNA]</scope>
    <source>
        <strain evidence="3 4">TBRC 1432</strain>
    </source>
</reference>
<dbReference type="CDD" id="cd16936">
    <property type="entry name" value="HATPase_RsbW-like"/>
    <property type="match status" value="1"/>
</dbReference>
<keyword evidence="4" id="KW-1185">Reference proteome</keyword>
<organism evidence="3 4">
    <name type="scientific">Kutzneria chonburiensis</name>
    <dbReference type="NCBI Taxonomy" id="1483604"/>
    <lineage>
        <taxon>Bacteria</taxon>
        <taxon>Bacillati</taxon>
        <taxon>Actinomycetota</taxon>
        <taxon>Actinomycetes</taxon>
        <taxon>Pseudonocardiales</taxon>
        <taxon>Pseudonocardiaceae</taxon>
        <taxon>Kutzneria</taxon>
    </lineage>
</organism>
<evidence type="ECO:0000259" key="2">
    <source>
        <dbReference type="Pfam" id="PF13581"/>
    </source>
</evidence>
<dbReference type="InterPro" id="IPR036890">
    <property type="entry name" value="HATPase_C_sf"/>
</dbReference>
<comment type="caution">
    <text evidence="3">The sequence shown here is derived from an EMBL/GenBank/DDBJ whole genome shotgun (WGS) entry which is preliminary data.</text>
</comment>
<dbReference type="Pfam" id="PF13581">
    <property type="entry name" value="HATPase_c_2"/>
    <property type="match status" value="1"/>
</dbReference>
<keyword evidence="3" id="KW-0067">ATP-binding</keyword>
<evidence type="ECO:0000313" key="4">
    <source>
        <dbReference type="Proteomes" id="UP001589810"/>
    </source>
</evidence>
<dbReference type="Proteomes" id="UP001589810">
    <property type="component" value="Unassembled WGS sequence"/>
</dbReference>
<dbReference type="PANTHER" id="PTHR35526:SF3">
    <property type="entry name" value="ANTI-SIGMA-F FACTOR RSBW"/>
    <property type="match status" value="1"/>
</dbReference>
<keyword evidence="1" id="KW-0808">Transferase</keyword>
<keyword evidence="1" id="KW-0418">Kinase</keyword>
<sequence length="142" mass="15153">MNGSRREDVDGVRTNAAPLALRFSGLAGELAGMRKVVRDWAAAAGLSGELLEDLQLVVGEAAANAIEHGYRAGEPGSVDVWLSRDEAGAVHGRVRDYGTWRQQPDDPGDRGRGLALIRALAAQVSLNRRSDGTEVAFTMPLM</sequence>
<dbReference type="RefSeq" id="WP_273939208.1">
    <property type="nucleotide sequence ID" value="NZ_CP097263.1"/>
</dbReference>
<evidence type="ECO:0000256" key="1">
    <source>
        <dbReference type="ARBA" id="ARBA00022527"/>
    </source>
</evidence>
<keyword evidence="3" id="KW-0547">Nucleotide-binding</keyword>
<dbReference type="SUPFAM" id="SSF55874">
    <property type="entry name" value="ATPase domain of HSP90 chaperone/DNA topoisomerase II/histidine kinase"/>
    <property type="match status" value="1"/>
</dbReference>
<evidence type="ECO:0000313" key="3">
    <source>
        <dbReference type="EMBL" id="MFC0540427.1"/>
    </source>
</evidence>
<keyword evidence="1" id="KW-0723">Serine/threonine-protein kinase</keyword>
<dbReference type="InterPro" id="IPR050267">
    <property type="entry name" value="Anti-sigma-factor_SerPK"/>
</dbReference>
<accession>A0ABV6MJS4</accession>
<gene>
    <name evidence="3" type="ORF">ACFFH7_02990</name>
</gene>
<dbReference type="PANTHER" id="PTHR35526">
    <property type="entry name" value="ANTI-SIGMA-F FACTOR RSBW-RELATED"/>
    <property type="match status" value="1"/>
</dbReference>
<name>A0ABV6MJS4_9PSEU</name>
<dbReference type="InterPro" id="IPR003594">
    <property type="entry name" value="HATPase_dom"/>
</dbReference>
<dbReference type="Gene3D" id="3.30.565.10">
    <property type="entry name" value="Histidine kinase-like ATPase, C-terminal domain"/>
    <property type="match status" value="1"/>
</dbReference>
<protein>
    <submittedName>
        <fullName evidence="3">ATP-binding protein</fullName>
    </submittedName>
</protein>
<dbReference type="GO" id="GO:0005524">
    <property type="term" value="F:ATP binding"/>
    <property type="evidence" value="ECO:0007669"/>
    <property type="project" value="UniProtKB-KW"/>
</dbReference>